<feature type="transmembrane region" description="Helical" evidence="1">
    <location>
        <begin position="47"/>
        <end position="66"/>
    </location>
</feature>
<dbReference type="Proteomes" id="UP000075883">
    <property type="component" value="Unassembled WGS sequence"/>
</dbReference>
<dbReference type="EnsemblMetazoa" id="ACUA018055-RA">
    <property type="protein sequence ID" value="ACUA018055-PA"/>
    <property type="gene ID" value="ACUA018055"/>
</dbReference>
<keyword evidence="3" id="KW-1185">Reference proteome</keyword>
<keyword evidence="1" id="KW-0472">Membrane</keyword>
<sequence length="117" mass="13033">MPAPSTNMNNCLLVGEADGMIRTGVGTGKLYHRPDVFAGGLYIEKQLRVSFSITVPISMVVTVVIVNRARNVAMTFGIPVCEHFAKNCTNSIIISSHFRMYVLDEMNLTLFKFDIYI</sequence>
<dbReference type="VEuPathDB" id="VectorBase:ACUA018055"/>
<organism evidence="2 3">
    <name type="scientific">Anopheles culicifacies</name>
    <dbReference type="NCBI Taxonomy" id="139723"/>
    <lineage>
        <taxon>Eukaryota</taxon>
        <taxon>Metazoa</taxon>
        <taxon>Ecdysozoa</taxon>
        <taxon>Arthropoda</taxon>
        <taxon>Hexapoda</taxon>
        <taxon>Insecta</taxon>
        <taxon>Pterygota</taxon>
        <taxon>Neoptera</taxon>
        <taxon>Endopterygota</taxon>
        <taxon>Diptera</taxon>
        <taxon>Nematocera</taxon>
        <taxon>Culicoidea</taxon>
        <taxon>Culicidae</taxon>
        <taxon>Anophelinae</taxon>
        <taxon>Anopheles</taxon>
        <taxon>culicifacies species complex</taxon>
    </lineage>
</organism>
<evidence type="ECO:0000313" key="3">
    <source>
        <dbReference type="Proteomes" id="UP000075883"/>
    </source>
</evidence>
<reference evidence="3" key="1">
    <citation type="submission" date="2013-09" db="EMBL/GenBank/DDBJ databases">
        <title>The Genome Sequence of Anopheles culicifacies species A.</title>
        <authorList>
            <consortium name="The Broad Institute Genomics Platform"/>
            <person name="Neafsey D.E."/>
            <person name="Besansky N."/>
            <person name="Howell P."/>
            <person name="Walton C."/>
            <person name="Young S.K."/>
            <person name="Zeng Q."/>
            <person name="Gargeya S."/>
            <person name="Fitzgerald M."/>
            <person name="Haas B."/>
            <person name="Abouelleil A."/>
            <person name="Allen A.W."/>
            <person name="Alvarado L."/>
            <person name="Arachchi H.M."/>
            <person name="Berlin A.M."/>
            <person name="Chapman S.B."/>
            <person name="Gainer-Dewar J."/>
            <person name="Goldberg J."/>
            <person name="Griggs A."/>
            <person name="Gujja S."/>
            <person name="Hansen M."/>
            <person name="Howarth C."/>
            <person name="Imamovic A."/>
            <person name="Ireland A."/>
            <person name="Larimer J."/>
            <person name="McCowan C."/>
            <person name="Murphy C."/>
            <person name="Pearson M."/>
            <person name="Poon T.W."/>
            <person name="Priest M."/>
            <person name="Roberts A."/>
            <person name="Saif S."/>
            <person name="Shea T."/>
            <person name="Sisk P."/>
            <person name="Sykes S."/>
            <person name="Wortman J."/>
            <person name="Nusbaum C."/>
            <person name="Birren B."/>
        </authorList>
    </citation>
    <scope>NUCLEOTIDE SEQUENCE [LARGE SCALE GENOMIC DNA]</scope>
    <source>
        <strain evidence="3">A-37</strain>
    </source>
</reference>
<dbReference type="EMBL" id="AXCM01015898">
    <property type="status" value="NOT_ANNOTATED_CDS"/>
    <property type="molecule type" value="Genomic_DNA"/>
</dbReference>
<protein>
    <submittedName>
        <fullName evidence="2">Uncharacterized protein</fullName>
    </submittedName>
</protein>
<name>A0A182MGZ7_9DIPT</name>
<keyword evidence="1" id="KW-1133">Transmembrane helix</keyword>
<evidence type="ECO:0000313" key="2">
    <source>
        <dbReference type="EnsemblMetazoa" id="ACUA018055-PA"/>
    </source>
</evidence>
<proteinExistence type="predicted"/>
<keyword evidence="1" id="KW-0812">Transmembrane</keyword>
<accession>A0A182MGZ7</accession>
<evidence type="ECO:0000256" key="1">
    <source>
        <dbReference type="SAM" id="Phobius"/>
    </source>
</evidence>
<dbReference type="AlphaFoldDB" id="A0A182MGZ7"/>
<reference evidence="2" key="2">
    <citation type="submission" date="2020-05" db="UniProtKB">
        <authorList>
            <consortium name="EnsemblMetazoa"/>
        </authorList>
    </citation>
    <scope>IDENTIFICATION</scope>
    <source>
        <strain evidence="2">A-37</strain>
    </source>
</reference>